<organism evidence="6">
    <name type="scientific">Medioppia subpectinata</name>
    <dbReference type="NCBI Taxonomy" id="1979941"/>
    <lineage>
        <taxon>Eukaryota</taxon>
        <taxon>Metazoa</taxon>
        <taxon>Ecdysozoa</taxon>
        <taxon>Arthropoda</taxon>
        <taxon>Chelicerata</taxon>
        <taxon>Arachnida</taxon>
        <taxon>Acari</taxon>
        <taxon>Acariformes</taxon>
        <taxon>Sarcoptiformes</taxon>
        <taxon>Oribatida</taxon>
        <taxon>Brachypylina</taxon>
        <taxon>Oppioidea</taxon>
        <taxon>Oppiidae</taxon>
        <taxon>Medioppia</taxon>
    </lineage>
</organism>
<dbReference type="EMBL" id="OC856496">
    <property type="protein sequence ID" value="CAD7623843.1"/>
    <property type="molecule type" value="Genomic_DNA"/>
</dbReference>
<proteinExistence type="inferred from homology"/>
<dbReference type="InterPro" id="IPR000577">
    <property type="entry name" value="Carb_kinase_FGGY"/>
</dbReference>
<comment type="similarity">
    <text evidence="1">Belongs to the FGGY kinase family.</text>
</comment>
<evidence type="ECO:0000259" key="4">
    <source>
        <dbReference type="Pfam" id="PF00370"/>
    </source>
</evidence>
<sequence>MSTDNKPMIVIGADVGSGSVRVAFIKLADGQIEATPLATHKKEITVHNPMGEMYEQNSDEIWSGLCECVQECLKTSKVNVSQIGGVSFSATCSLVIIDKKKSGNDVVMWMDHRANTEADLITNTNNAVLQQMGGKCSPEFSLAKLLWLKRNDKQRFDDAIGFMELPDWLAWKCSGLDVKDYPRSVCSVVCKWGYDAVNKRWNDAFLDAIGLQEFAKDKSRIGEKIVNPGTHIGFVSKCAAKQLGLIDNLDAVVDISIGSPIIDAHAGVLSMLMFSPDIKNGGQSLEYDNMFCMIAGTSTCDMISTRERYFTQGVWGPYYDAIFPGYYVREAGQSTTGILVEHVIKNSAQYYRKYKDMSMNDIIKELNEQILKKPFKNRLNVNPCFHGSRLLANPYMRGGFYGLTMSGNGIVESYHATIEALAYETKYILDELKIPDLKVVLISGGLAKNEVYMQVHSDVLNIDVVTFSMGDADLMLVGAGLLGYHAVRQQSLSTKLISYPNLEVKRYTPTKELRNYHNLKYKCFREMLESATRIENLMKG</sequence>
<dbReference type="InterPro" id="IPR018484">
    <property type="entry name" value="FGGY_N"/>
</dbReference>
<dbReference type="Gene3D" id="1.20.58.2240">
    <property type="match status" value="1"/>
</dbReference>
<dbReference type="PANTHER" id="PTHR43435:SF4">
    <property type="entry name" value="FGGY CARBOHYDRATE KINASE DOMAIN-CONTAINING PROTEIN"/>
    <property type="match status" value="1"/>
</dbReference>
<dbReference type="EMBL" id="CAJPIZ010001921">
    <property type="protein sequence ID" value="CAG2104273.1"/>
    <property type="molecule type" value="Genomic_DNA"/>
</dbReference>
<dbReference type="GO" id="GO:0019321">
    <property type="term" value="P:pentose metabolic process"/>
    <property type="evidence" value="ECO:0007669"/>
    <property type="project" value="TreeGrafter"/>
</dbReference>
<evidence type="ECO:0000313" key="6">
    <source>
        <dbReference type="EMBL" id="CAD7623843.1"/>
    </source>
</evidence>
<dbReference type="AlphaFoldDB" id="A0A7R9PWT3"/>
<evidence type="ECO:0000256" key="3">
    <source>
        <dbReference type="ARBA" id="ARBA00022777"/>
    </source>
</evidence>
<evidence type="ECO:0000313" key="7">
    <source>
        <dbReference type="Proteomes" id="UP000759131"/>
    </source>
</evidence>
<dbReference type="Pfam" id="PF00370">
    <property type="entry name" value="FGGY_N"/>
    <property type="match status" value="1"/>
</dbReference>
<evidence type="ECO:0008006" key="8">
    <source>
        <dbReference type="Google" id="ProtNLM"/>
    </source>
</evidence>
<dbReference type="GO" id="GO:0019150">
    <property type="term" value="F:D-ribulokinase activity"/>
    <property type="evidence" value="ECO:0007669"/>
    <property type="project" value="TreeGrafter"/>
</dbReference>
<dbReference type="PANTHER" id="PTHR43435">
    <property type="entry name" value="RIBULOKINASE"/>
    <property type="match status" value="1"/>
</dbReference>
<feature type="non-terminal residue" evidence="6">
    <location>
        <position position="1"/>
    </location>
</feature>
<dbReference type="OrthoDB" id="203824at2759"/>
<dbReference type="PIRSF" id="PIRSF000538">
    <property type="entry name" value="GlpK"/>
    <property type="match status" value="1"/>
</dbReference>
<feature type="domain" description="Carbohydrate kinase FGGY C-terminal" evidence="5">
    <location>
        <begin position="293"/>
        <end position="486"/>
    </location>
</feature>
<accession>A0A7R9PWT3</accession>
<dbReference type="Gene3D" id="3.30.420.40">
    <property type="match status" value="1"/>
</dbReference>
<dbReference type="Pfam" id="PF02782">
    <property type="entry name" value="FGGY_C"/>
    <property type="match status" value="1"/>
</dbReference>
<dbReference type="InterPro" id="IPR043129">
    <property type="entry name" value="ATPase_NBD"/>
</dbReference>
<keyword evidence="3" id="KW-0418">Kinase</keyword>
<evidence type="ECO:0000256" key="2">
    <source>
        <dbReference type="ARBA" id="ARBA00022679"/>
    </source>
</evidence>
<dbReference type="SUPFAM" id="SSF53067">
    <property type="entry name" value="Actin-like ATPase domain"/>
    <property type="match status" value="2"/>
</dbReference>
<keyword evidence="2" id="KW-0808">Transferase</keyword>
<dbReference type="GO" id="GO:0005737">
    <property type="term" value="C:cytoplasm"/>
    <property type="evidence" value="ECO:0007669"/>
    <property type="project" value="TreeGrafter"/>
</dbReference>
<reference evidence="6" key="1">
    <citation type="submission" date="2020-11" db="EMBL/GenBank/DDBJ databases">
        <authorList>
            <person name="Tran Van P."/>
        </authorList>
    </citation>
    <scope>NUCLEOTIDE SEQUENCE</scope>
</reference>
<protein>
    <recommendedName>
        <fullName evidence="8">FGGY carbohydrate kinase domain-containing protein</fullName>
    </recommendedName>
</protein>
<gene>
    <name evidence="6" type="ORF">OSB1V03_LOCUS4293</name>
</gene>
<evidence type="ECO:0000259" key="5">
    <source>
        <dbReference type="Pfam" id="PF02782"/>
    </source>
</evidence>
<evidence type="ECO:0000256" key="1">
    <source>
        <dbReference type="ARBA" id="ARBA00009156"/>
    </source>
</evidence>
<name>A0A7R9PWT3_9ACAR</name>
<dbReference type="Proteomes" id="UP000759131">
    <property type="component" value="Unassembled WGS sequence"/>
</dbReference>
<dbReference type="InterPro" id="IPR018485">
    <property type="entry name" value="FGGY_C"/>
</dbReference>
<feature type="domain" description="Carbohydrate kinase FGGY N-terminal" evidence="4">
    <location>
        <begin position="10"/>
        <end position="245"/>
    </location>
</feature>
<keyword evidence="7" id="KW-1185">Reference proteome</keyword>